<dbReference type="SUPFAM" id="SSF109854">
    <property type="entry name" value="DinB/YfiT-like putative metalloenzymes"/>
    <property type="match status" value="1"/>
</dbReference>
<dbReference type="Pfam" id="PF11716">
    <property type="entry name" value="MDMPI_N"/>
    <property type="match status" value="1"/>
</dbReference>
<organism evidence="2 3">
    <name type="scientific">Amycolatopsis samaneae</name>
    <dbReference type="NCBI Taxonomy" id="664691"/>
    <lineage>
        <taxon>Bacteria</taxon>
        <taxon>Bacillati</taxon>
        <taxon>Actinomycetota</taxon>
        <taxon>Actinomycetes</taxon>
        <taxon>Pseudonocardiales</taxon>
        <taxon>Pseudonocardiaceae</taxon>
        <taxon>Amycolatopsis</taxon>
    </lineage>
</organism>
<dbReference type="GO" id="GO:0016853">
    <property type="term" value="F:isomerase activity"/>
    <property type="evidence" value="ECO:0007669"/>
    <property type="project" value="UniProtKB-KW"/>
</dbReference>
<accession>A0ABW5GVE0</accession>
<reference evidence="3" key="1">
    <citation type="journal article" date="2019" name="Int. J. Syst. Evol. Microbiol.">
        <title>The Global Catalogue of Microorganisms (GCM) 10K type strain sequencing project: providing services to taxonomists for standard genome sequencing and annotation.</title>
        <authorList>
            <consortium name="The Broad Institute Genomics Platform"/>
            <consortium name="The Broad Institute Genome Sequencing Center for Infectious Disease"/>
            <person name="Wu L."/>
            <person name="Ma J."/>
        </authorList>
    </citation>
    <scope>NUCLEOTIDE SEQUENCE [LARGE SCALE GENOMIC DNA]</scope>
    <source>
        <strain evidence="3">CGMCC 4.7643</strain>
    </source>
</reference>
<evidence type="ECO:0000313" key="3">
    <source>
        <dbReference type="Proteomes" id="UP001597419"/>
    </source>
</evidence>
<dbReference type="RefSeq" id="WP_345399618.1">
    <property type="nucleotide sequence ID" value="NZ_BAABHG010000010.1"/>
</dbReference>
<keyword evidence="2" id="KW-0413">Isomerase</keyword>
<proteinExistence type="predicted"/>
<keyword evidence="3" id="KW-1185">Reference proteome</keyword>
<dbReference type="InterPro" id="IPR036527">
    <property type="entry name" value="SCP2_sterol-bd_dom_sf"/>
</dbReference>
<feature type="domain" description="Mycothiol-dependent maleylpyruvate isomerase metal-binding" evidence="1">
    <location>
        <begin position="12"/>
        <end position="147"/>
    </location>
</feature>
<protein>
    <submittedName>
        <fullName evidence="2">Maleylpyruvate isomerase family mycothiol-dependent enzyme</fullName>
    </submittedName>
</protein>
<evidence type="ECO:0000259" key="1">
    <source>
        <dbReference type="Pfam" id="PF11716"/>
    </source>
</evidence>
<dbReference type="Gene3D" id="3.30.1050.20">
    <property type="match status" value="1"/>
</dbReference>
<comment type="caution">
    <text evidence="2">The sequence shown here is derived from an EMBL/GenBank/DDBJ whole genome shotgun (WGS) entry which is preliminary data.</text>
</comment>
<dbReference type="NCBIfam" id="TIGR03083">
    <property type="entry name" value="maleylpyruvate isomerase family mycothiol-dependent enzyme"/>
    <property type="match status" value="1"/>
</dbReference>
<dbReference type="EMBL" id="JBHUKU010000028">
    <property type="protein sequence ID" value="MFD2464872.1"/>
    <property type="molecule type" value="Genomic_DNA"/>
</dbReference>
<dbReference type="SUPFAM" id="SSF55718">
    <property type="entry name" value="SCP-like"/>
    <property type="match status" value="1"/>
</dbReference>
<name>A0ABW5GVE0_9PSEU</name>
<evidence type="ECO:0000313" key="2">
    <source>
        <dbReference type="EMBL" id="MFD2464872.1"/>
    </source>
</evidence>
<dbReference type="InterPro" id="IPR017517">
    <property type="entry name" value="Maleyloyr_isom"/>
</dbReference>
<sequence>MHLIEQRLAWIEAGAARLLSYVDKLPDDGFAAASSLPGWTVGHLVAHLGYNAKALSRLLRWARTGVVTPMYADGGARDAEIEHGATLVPAELRDLVRGFDTRLRAELAEFPGDGWQRFVVTAQGQAVPVSVVPWLRTRELWIHGADLGIGAGFDDFPPELLDALLTDLTAARRDAGVGPGLLLRPVDRARDWNVDVPDARPVTVDGTAADLCRWLTGRGTGALADPPALDRWL</sequence>
<dbReference type="Gene3D" id="1.20.120.450">
    <property type="entry name" value="dinb family like domain"/>
    <property type="match status" value="1"/>
</dbReference>
<dbReference type="InterPro" id="IPR024344">
    <property type="entry name" value="MDMPI_metal-binding"/>
</dbReference>
<gene>
    <name evidence="2" type="ORF">ACFSYJ_40080</name>
</gene>
<dbReference type="Proteomes" id="UP001597419">
    <property type="component" value="Unassembled WGS sequence"/>
</dbReference>
<dbReference type="InterPro" id="IPR034660">
    <property type="entry name" value="DinB/YfiT-like"/>
</dbReference>